<evidence type="ECO:0000313" key="4">
    <source>
        <dbReference type="Proteomes" id="UP000693946"/>
    </source>
</evidence>
<proteinExistence type="predicted"/>
<evidence type="ECO:0000313" key="3">
    <source>
        <dbReference type="EMBL" id="KAG7473027.1"/>
    </source>
</evidence>
<sequence>MSIIFLLFYRDKSLLLCSCSALSDFSFLFFFFFSFLRLGEGRPLPPLRTTTLIQTRAPRQLHTEELGFCCMQLATISNGCAKQKETGQEPDTKVNGVPRAGETRGRWKEKGGSDHVALRASQLDTLRSEKVTQGSF</sequence>
<accession>A0AAV6PQJ9</accession>
<dbReference type="EMBL" id="JAGKHQ010000085">
    <property type="protein sequence ID" value="KAG7473027.1"/>
    <property type="molecule type" value="Genomic_DNA"/>
</dbReference>
<reference evidence="3 4" key="1">
    <citation type="journal article" date="2021" name="Sci. Rep.">
        <title>Chromosome anchoring in Senegalese sole (Solea senegalensis) reveals sex-associated markers and genome rearrangements in flatfish.</title>
        <authorList>
            <person name="Guerrero-Cozar I."/>
            <person name="Gomez-Garrido J."/>
            <person name="Berbel C."/>
            <person name="Martinez-Blanch J.F."/>
            <person name="Alioto T."/>
            <person name="Claros M.G."/>
            <person name="Gagnaire P.A."/>
            <person name="Manchado M."/>
        </authorList>
    </citation>
    <scope>NUCLEOTIDE SEQUENCE [LARGE SCALE GENOMIC DNA]</scope>
    <source>
        <strain evidence="3">Sse05_10M</strain>
    </source>
</reference>
<feature type="compositionally biased region" description="Basic and acidic residues" evidence="1">
    <location>
        <begin position="101"/>
        <end position="115"/>
    </location>
</feature>
<keyword evidence="2" id="KW-0812">Transmembrane</keyword>
<feature type="transmembrane region" description="Helical" evidence="2">
    <location>
        <begin position="13"/>
        <end position="36"/>
    </location>
</feature>
<keyword evidence="4" id="KW-1185">Reference proteome</keyword>
<gene>
    <name evidence="3" type="ORF">JOB18_044730</name>
</gene>
<keyword evidence="2" id="KW-0472">Membrane</keyword>
<feature type="region of interest" description="Disordered" evidence="1">
    <location>
        <begin position="83"/>
        <end position="115"/>
    </location>
</feature>
<evidence type="ECO:0000256" key="1">
    <source>
        <dbReference type="SAM" id="MobiDB-lite"/>
    </source>
</evidence>
<comment type="caution">
    <text evidence="3">The sequence shown here is derived from an EMBL/GenBank/DDBJ whole genome shotgun (WGS) entry which is preliminary data.</text>
</comment>
<protein>
    <submittedName>
        <fullName evidence="3">Uncharacterized protein</fullName>
    </submittedName>
</protein>
<keyword evidence="2" id="KW-1133">Transmembrane helix</keyword>
<dbReference type="AlphaFoldDB" id="A0AAV6PQJ9"/>
<name>A0AAV6PQJ9_SOLSE</name>
<feature type="compositionally biased region" description="Basic and acidic residues" evidence="1">
    <location>
        <begin position="83"/>
        <end position="92"/>
    </location>
</feature>
<evidence type="ECO:0000256" key="2">
    <source>
        <dbReference type="SAM" id="Phobius"/>
    </source>
</evidence>
<organism evidence="3 4">
    <name type="scientific">Solea senegalensis</name>
    <name type="common">Senegalese sole</name>
    <dbReference type="NCBI Taxonomy" id="28829"/>
    <lineage>
        <taxon>Eukaryota</taxon>
        <taxon>Metazoa</taxon>
        <taxon>Chordata</taxon>
        <taxon>Craniata</taxon>
        <taxon>Vertebrata</taxon>
        <taxon>Euteleostomi</taxon>
        <taxon>Actinopterygii</taxon>
        <taxon>Neopterygii</taxon>
        <taxon>Teleostei</taxon>
        <taxon>Neoteleostei</taxon>
        <taxon>Acanthomorphata</taxon>
        <taxon>Carangaria</taxon>
        <taxon>Pleuronectiformes</taxon>
        <taxon>Pleuronectoidei</taxon>
        <taxon>Soleidae</taxon>
        <taxon>Solea</taxon>
    </lineage>
</organism>
<dbReference type="Proteomes" id="UP000693946">
    <property type="component" value="Unassembled WGS sequence"/>
</dbReference>